<reference evidence="8" key="1">
    <citation type="submission" date="2014-11" db="EMBL/GenBank/DDBJ databases">
        <authorList>
            <person name="Hornung B.V."/>
        </authorList>
    </citation>
    <scope>NUCLEOTIDE SEQUENCE</scope>
    <source>
        <strain evidence="8">INE</strain>
    </source>
</reference>
<dbReference type="EMBL" id="LR746496">
    <property type="protein sequence ID" value="CAA7600941.1"/>
    <property type="molecule type" value="Genomic_DNA"/>
</dbReference>
<dbReference type="Gene3D" id="1.10.260.40">
    <property type="entry name" value="lambda repressor-like DNA-binding domains"/>
    <property type="match status" value="1"/>
</dbReference>
<dbReference type="CDD" id="cd01392">
    <property type="entry name" value="HTH_LacI"/>
    <property type="match status" value="1"/>
</dbReference>
<dbReference type="InterPro" id="IPR028082">
    <property type="entry name" value="Peripla_BP_I"/>
</dbReference>
<keyword evidence="3" id="KW-0238">DNA-binding</keyword>
<keyword evidence="1" id="KW-0678">Repressor</keyword>
<dbReference type="PANTHER" id="PTHR30146:SF148">
    <property type="entry name" value="HTH-TYPE TRANSCRIPTIONAL REPRESSOR PURR-RELATED"/>
    <property type="match status" value="1"/>
</dbReference>
<dbReference type="PROSITE" id="PS50932">
    <property type="entry name" value="HTH_LACI_2"/>
    <property type="match status" value="1"/>
</dbReference>
<feature type="domain" description="HTH lacI-type" evidence="5">
    <location>
        <begin position="2"/>
        <end position="56"/>
    </location>
</feature>
<evidence type="ECO:0000313" key="7">
    <source>
        <dbReference type="EMBL" id="CAA7600941.1"/>
    </source>
</evidence>
<dbReference type="SUPFAM" id="SSF47413">
    <property type="entry name" value="lambda repressor-like DNA-binding domains"/>
    <property type="match status" value="1"/>
</dbReference>
<dbReference type="InterPro" id="IPR001387">
    <property type="entry name" value="Cro/C1-type_HTH"/>
</dbReference>
<protein>
    <submittedName>
        <fullName evidence="8">HTH-type transcriptional repressor PurR</fullName>
    </submittedName>
    <submittedName>
        <fullName evidence="7">LacI-type HTH domain protein</fullName>
    </submittedName>
</protein>
<evidence type="ECO:0000259" key="6">
    <source>
        <dbReference type="PROSITE" id="PS50943"/>
    </source>
</evidence>
<evidence type="ECO:0000256" key="3">
    <source>
        <dbReference type="ARBA" id="ARBA00023125"/>
    </source>
</evidence>
<dbReference type="GO" id="GO:0003700">
    <property type="term" value="F:DNA-binding transcription factor activity"/>
    <property type="evidence" value="ECO:0007669"/>
    <property type="project" value="TreeGrafter"/>
</dbReference>
<evidence type="ECO:0000256" key="4">
    <source>
        <dbReference type="ARBA" id="ARBA00023163"/>
    </source>
</evidence>
<keyword evidence="9" id="KW-1185">Reference proteome</keyword>
<reference evidence="7" key="2">
    <citation type="submission" date="2020-01" db="EMBL/GenBank/DDBJ databases">
        <authorList>
            <person name="Hornung B."/>
        </authorList>
    </citation>
    <scope>NUCLEOTIDE SEQUENCE</scope>
    <source>
        <strain evidence="7">PacBioINE</strain>
    </source>
</reference>
<dbReference type="Pfam" id="PF13377">
    <property type="entry name" value="Peripla_BP_3"/>
    <property type="match status" value="1"/>
</dbReference>
<evidence type="ECO:0000256" key="1">
    <source>
        <dbReference type="ARBA" id="ARBA00022491"/>
    </source>
</evidence>
<dbReference type="Pfam" id="PF00356">
    <property type="entry name" value="LacI"/>
    <property type="match status" value="1"/>
</dbReference>
<dbReference type="RefSeq" id="WP_240984525.1">
    <property type="nucleotide sequence ID" value="NZ_CDGJ01000104.1"/>
</dbReference>
<dbReference type="EMBL" id="CDGJ01000104">
    <property type="protein sequence ID" value="CEJ08903.1"/>
    <property type="molecule type" value="Genomic_DNA"/>
</dbReference>
<dbReference type="Proteomes" id="UP000836597">
    <property type="component" value="Chromosome"/>
</dbReference>
<organism evidence="7">
    <name type="scientific">Acididesulfobacillus acetoxydans</name>
    <dbReference type="NCBI Taxonomy" id="1561005"/>
    <lineage>
        <taxon>Bacteria</taxon>
        <taxon>Bacillati</taxon>
        <taxon>Bacillota</taxon>
        <taxon>Clostridia</taxon>
        <taxon>Eubacteriales</taxon>
        <taxon>Peptococcaceae</taxon>
        <taxon>Acididesulfobacillus</taxon>
    </lineage>
</organism>
<dbReference type="Gene3D" id="3.40.50.2300">
    <property type="match status" value="2"/>
</dbReference>
<dbReference type="PROSITE" id="PS50943">
    <property type="entry name" value="HTH_CROC1"/>
    <property type="match status" value="1"/>
</dbReference>
<dbReference type="PRINTS" id="PR00036">
    <property type="entry name" value="HTHLACI"/>
</dbReference>
<keyword evidence="2" id="KW-0805">Transcription regulation</keyword>
<dbReference type="InterPro" id="IPR000843">
    <property type="entry name" value="HTH_LacI"/>
</dbReference>
<evidence type="ECO:0000256" key="2">
    <source>
        <dbReference type="ARBA" id="ARBA00023015"/>
    </source>
</evidence>
<gene>
    <name evidence="7" type="ORF">DEACI_1594</name>
    <name evidence="8" type="ORF">DEACI_3385</name>
</gene>
<evidence type="ECO:0000259" key="5">
    <source>
        <dbReference type="PROSITE" id="PS50932"/>
    </source>
</evidence>
<keyword evidence="4" id="KW-0804">Transcription</keyword>
<dbReference type="AlphaFoldDB" id="A0A8S0WXG1"/>
<accession>A0A8S0WXG1</accession>
<feature type="domain" description="HTH cro/C1-type" evidence="6">
    <location>
        <begin position="5"/>
        <end position="50"/>
    </location>
</feature>
<dbReference type="SMART" id="SM00354">
    <property type="entry name" value="HTH_LACI"/>
    <property type="match status" value="1"/>
</dbReference>
<name>A0A8S0WXG1_9FIRM</name>
<dbReference type="Proteomes" id="UP001071230">
    <property type="component" value="Unassembled WGS sequence"/>
</dbReference>
<dbReference type="InterPro" id="IPR046335">
    <property type="entry name" value="LacI/GalR-like_sensor"/>
</dbReference>
<dbReference type="KEGG" id="aacx:DEACI_1594"/>
<proteinExistence type="predicted"/>
<dbReference type="GO" id="GO:0000976">
    <property type="term" value="F:transcription cis-regulatory region binding"/>
    <property type="evidence" value="ECO:0007669"/>
    <property type="project" value="TreeGrafter"/>
</dbReference>
<sequence length="342" mass="37799">MANIRDVAKKAGVSVATVSRVLNRASNVSPKTADAVLAAMQELHFTPNGLARGLALNRTRTIALLIPNIVNPLYPEMAKGVEDVAHQKGYNVLLCNTEEDIAKERDYLTMLIERRVDGLILMSTLLTNDNLLQIREYNIPFVLTGRYRQDLEADIVYTDYAYGSYLAVHHLLEVGYQRIAHISGSAIQWESQEKLSGFKKALREAQLTVEAKYIVEGDNEIEGGYLGTMRLLHLSEKPQAIFAANDLMAIGAIDAVKAQGLRVPSDVAVAGFDDIRMSALVEPKLTTVSHPVHKMGLIAARLLFDHIDGGAGEDATQKILLQPKLMVRKSCGHENRLREIFN</sequence>
<evidence type="ECO:0000313" key="9">
    <source>
        <dbReference type="Proteomes" id="UP001071230"/>
    </source>
</evidence>
<dbReference type="SUPFAM" id="SSF53822">
    <property type="entry name" value="Periplasmic binding protein-like I"/>
    <property type="match status" value="1"/>
</dbReference>
<dbReference type="InterPro" id="IPR010982">
    <property type="entry name" value="Lambda_DNA-bd_dom_sf"/>
</dbReference>
<dbReference type="PANTHER" id="PTHR30146">
    <property type="entry name" value="LACI-RELATED TRANSCRIPTIONAL REPRESSOR"/>
    <property type="match status" value="1"/>
</dbReference>
<dbReference type="CDD" id="cd06267">
    <property type="entry name" value="PBP1_LacI_sugar_binding-like"/>
    <property type="match status" value="1"/>
</dbReference>
<evidence type="ECO:0000313" key="8">
    <source>
        <dbReference type="EMBL" id="CEJ08903.1"/>
    </source>
</evidence>
<dbReference type="PROSITE" id="PS00356">
    <property type="entry name" value="HTH_LACI_1"/>
    <property type="match status" value="1"/>
</dbReference>